<evidence type="ECO:0000313" key="1">
    <source>
        <dbReference type="EMBL" id="KAH3711651.1"/>
    </source>
</evidence>
<name>A0A9D3Z6I4_DREPO</name>
<dbReference type="Proteomes" id="UP000828390">
    <property type="component" value="Unassembled WGS sequence"/>
</dbReference>
<accession>A0A9D3Z6I4</accession>
<dbReference type="EMBL" id="JAIWYP010000014">
    <property type="protein sequence ID" value="KAH3711651.1"/>
    <property type="molecule type" value="Genomic_DNA"/>
</dbReference>
<dbReference type="AlphaFoldDB" id="A0A9D3Z6I4"/>
<organism evidence="1 2">
    <name type="scientific">Dreissena polymorpha</name>
    <name type="common">Zebra mussel</name>
    <name type="synonym">Mytilus polymorpha</name>
    <dbReference type="NCBI Taxonomy" id="45954"/>
    <lineage>
        <taxon>Eukaryota</taxon>
        <taxon>Metazoa</taxon>
        <taxon>Spiralia</taxon>
        <taxon>Lophotrochozoa</taxon>
        <taxon>Mollusca</taxon>
        <taxon>Bivalvia</taxon>
        <taxon>Autobranchia</taxon>
        <taxon>Heteroconchia</taxon>
        <taxon>Euheterodonta</taxon>
        <taxon>Imparidentia</taxon>
        <taxon>Neoheterodontei</taxon>
        <taxon>Myida</taxon>
        <taxon>Dreissenoidea</taxon>
        <taxon>Dreissenidae</taxon>
        <taxon>Dreissena</taxon>
    </lineage>
</organism>
<keyword evidence="2" id="KW-1185">Reference proteome</keyword>
<gene>
    <name evidence="1" type="ORF">DPMN_071322</name>
</gene>
<reference evidence="1" key="1">
    <citation type="journal article" date="2019" name="bioRxiv">
        <title>The Genome of the Zebra Mussel, Dreissena polymorpha: A Resource for Invasive Species Research.</title>
        <authorList>
            <person name="McCartney M.A."/>
            <person name="Auch B."/>
            <person name="Kono T."/>
            <person name="Mallez S."/>
            <person name="Zhang Y."/>
            <person name="Obille A."/>
            <person name="Becker A."/>
            <person name="Abrahante J.E."/>
            <person name="Garbe J."/>
            <person name="Badalamenti J.P."/>
            <person name="Herman A."/>
            <person name="Mangelson H."/>
            <person name="Liachko I."/>
            <person name="Sullivan S."/>
            <person name="Sone E.D."/>
            <person name="Koren S."/>
            <person name="Silverstein K.A.T."/>
            <person name="Beckman K.B."/>
            <person name="Gohl D.M."/>
        </authorList>
    </citation>
    <scope>NUCLEOTIDE SEQUENCE</scope>
    <source>
        <strain evidence="1">Duluth1</strain>
        <tissue evidence="1">Whole animal</tissue>
    </source>
</reference>
<protein>
    <submittedName>
        <fullName evidence="1">Uncharacterized protein</fullName>
    </submittedName>
</protein>
<proteinExistence type="predicted"/>
<reference evidence="1" key="2">
    <citation type="submission" date="2020-11" db="EMBL/GenBank/DDBJ databases">
        <authorList>
            <person name="McCartney M.A."/>
            <person name="Auch B."/>
            <person name="Kono T."/>
            <person name="Mallez S."/>
            <person name="Becker A."/>
            <person name="Gohl D.M."/>
            <person name="Silverstein K.A.T."/>
            <person name="Koren S."/>
            <person name="Bechman K.B."/>
            <person name="Herman A."/>
            <person name="Abrahante J.E."/>
            <person name="Garbe J."/>
        </authorList>
    </citation>
    <scope>NUCLEOTIDE SEQUENCE</scope>
    <source>
        <strain evidence="1">Duluth1</strain>
        <tissue evidence="1">Whole animal</tissue>
    </source>
</reference>
<sequence>MRSCGKRHQALNRLLVALAAVVLPEIYGPCFQLEKPSLMELPSTFVLPILPVFLATMQRWQNARSRL</sequence>
<evidence type="ECO:0000313" key="2">
    <source>
        <dbReference type="Proteomes" id="UP000828390"/>
    </source>
</evidence>
<comment type="caution">
    <text evidence="1">The sequence shown here is derived from an EMBL/GenBank/DDBJ whole genome shotgun (WGS) entry which is preliminary data.</text>
</comment>